<protein>
    <submittedName>
        <fullName evidence="4">EamA family transporter</fullName>
    </submittedName>
</protein>
<dbReference type="GO" id="GO:0016020">
    <property type="term" value="C:membrane"/>
    <property type="evidence" value="ECO:0007669"/>
    <property type="project" value="InterPro"/>
</dbReference>
<feature type="transmembrane region" description="Helical" evidence="2">
    <location>
        <begin position="178"/>
        <end position="197"/>
    </location>
</feature>
<organism evidence="4 5">
    <name type="scientific">Iocasia fonsfrigidae</name>
    <dbReference type="NCBI Taxonomy" id="2682810"/>
    <lineage>
        <taxon>Bacteria</taxon>
        <taxon>Bacillati</taxon>
        <taxon>Bacillota</taxon>
        <taxon>Clostridia</taxon>
        <taxon>Halanaerobiales</taxon>
        <taxon>Halanaerobiaceae</taxon>
        <taxon>Iocasia</taxon>
    </lineage>
</organism>
<evidence type="ECO:0000259" key="3">
    <source>
        <dbReference type="Pfam" id="PF00892"/>
    </source>
</evidence>
<feature type="transmembrane region" description="Helical" evidence="2">
    <location>
        <begin position="12"/>
        <end position="34"/>
    </location>
</feature>
<feature type="transmembrane region" description="Helical" evidence="2">
    <location>
        <begin position="233"/>
        <end position="252"/>
    </location>
</feature>
<dbReference type="RefSeq" id="WP_230866709.1">
    <property type="nucleotide sequence ID" value="NZ_CP046640.1"/>
</dbReference>
<feature type="transmembrane region" description="Helical" evidence="2">
    <location>
        <begin position="92"/>
        <end position="113"/>
    </location>
</feature>
<dbReference type="SUPFAM" id="SSF103481">
    <property type="entry name" value="Multidrug resistance efflux transporter EmrE"/>
    <property type="match status" value="2"/>
</dbReference>
<dbReference type="PANTHER" id="PTHR22911:SF79">
    <property type="entry name" value="MOBA-LIKE NTP TRANSFERASE DOMAIN-CONTAINING PROTEIN"/>
    <property type="match status" value="1"/>
</dbReference>
<keyword evidence="2" id="KW-0472">Membrane</keyword>
<feature type="transmembrane region" description="Helical" evidence="2">
    <location>
        <begin position="203"/>
        <end position="221"/>
    </location>
</feature>
<dbReference type="EMBL" id="CP046640">
    <property type="protein sequence ID" value="QTL98259.1"/>
    <property type="molecule type" value="Genomic_DNA"/>
</dbReference>
<evidence type="ECO:0000313" key="4">
    <source>
        <dbReference type="EMBL" id="QTL98259.1"/>
    </source>
</evidence>
<dbReference type="AlphaFoldDB" id="A0A8A7KFI8"/>
<feature type="domain" description="EamA" evidence="3">
    <location>
        <begin position="147"/>
        <end position="272"/>
    </location>
</feature>
<keyword evidence="2" id="KW-1133">Transmembrane helix</keyword>
<feature type="transmembrane region" description="Helical" evidence="2">
    <location>
        <begin position="120"/>
        <end position="138"/>
    </location>
</feature>
<feature type="transmembrane region" description="Helical" evidence="2">
    <location>
        <begin position="40"/>
        <end position="58"/>
    </location>
</feature>
<feature type="transmembrane region" description="Helical" evidence="2">
    <location>
        <begin position="144"/>
        <end position="166"/>
    </location>
</feature>
<reference evidence="4" key="1">
    <citation type="submission" date="2019-12" db="EMBL/GenBank/DDBJ databases">
        <authorList>
            <person name="zhang j."/>
            <person name="sun C.M."/>
        </authorList>
    </citation>
    <scope>NUCLEOTIDE SEQUENCE</scope>
    <source>
        <strain evidence="4">NS-1</strain>
    </source>
</reference>
<dbReference type="KEGG" id="ifn:GM661_09840"/>
<keyword evidence="2" id="KW-0812">Transmembrane</keyword>
<feature type="domain" description="EamA" evidence="3">
    <location>
        <begin position="14"/>
        <end position="137"/>
    </location>
</feature>
<evidence type="ECO:0000313" key="5">
    <source>
        <dbReference type="Proteomes" id="UP000665020"/>
    </source>
</evidence>
<evidence type="ECO:0000256" key="1">
    <source>
        <dbReference type="ARBA" id="ARBA00007362"/>
    </source>
</evidence>
<feature type="transmembrane region" description="Helical" evidence="2">
    <location>
        <begin position="258"/>
        <end position="277"/>
    </location>
</feature>
<sequence>MTSINSFKTERSVSILLLIITASLWSLGGLLIKLIDWNPLAIAGARSIISAIVILVYLKKPKITWSKPQLGATLAYVATVIFFVIATKMTTAANAILLQFTAPIYVTLLSPWLLKEKTRISDWLIVLTVLGGMALFFLDNLSLYNIYGNLIAAASGISFAFFTLFMRMQKNDSPLESVLLGNIVTSIICIPFIFQAGPGSSGWLFLIILGVLQLGLPYILYSKAIKHVSAIDAILIPVIEPLLNPVWVFLFLGETPGSWALIGGIIVLAAITGRSFLPILKSKDTVISNVFNDIKSIT</sequence>
<name>A0A8A7KFI8_9FIRM</name>
<keyword evidence="5" id="KW-1185">Reference proteome</keyword>
<dbReference type="InterPro" id="IPR037185">
    <property type="entry name" value="EmrE-like"/>
</dbReference>
<comment type="similarity">
    <text evidence="1">Belongs to the EamA transporter family.</text>
</comment>
<dbReference type="InterPro" id="IPR000620">
    <property type="entry name" value="EamA_dom"/>
</dbReference>
<evidence type="ECO:0000256" key="2">
    <source>
        <dbReference type="SAM" id="Phobius"/>
    </source>
</evidence>
<dbReference type="Proteomes" id="UP000665020">
    <property type="component" value="Chromosome"/>
</dbReference>
<dbReference type="PANTHER" id="PTHR22911">
    <property type="entry name" value="ACYL-MALONYL CONDENSING ENZYME-RELATED"/>
    <property type="match status" value="1"/>
</dbReference>
<dbReference type="Pfam" id="PF00892">
    <property type="entry name" value="EamA"/>
    <property type="match status" value="2"/>
</dbReference>
<proteinExistence type="inferred from homology"/>
<gene>
    <name evidence="4" type="ORF">GM661_09840</name>
</gene>
<accession>A0A8A7KFI8</accession>
<feature type="transmembrane region" description="Helical" evidence="2">
    <location>
        <begin position="70"/>
        <end position="86"/>
    </location>
</feature>